<keyword evidence="3" id="KW-1185">Reference proteome</keyword>
<dbReference type="EMBL" id="MIPT01000001">
    <property type="protein sequence ID" value="OHT21579.1"/>
    <property type="molecule type" value="Genomic_DNA"/>
</dbReference>
<dbReference type="AlphaFoldDB" id="A0A1S1HH12"/>
<accession>A0A1S1HH12</accession>
<proteinExistence type="predicted"/>
<dbReference type="Proteomes" id="UP000179467">
    <property type="component" value="Unassembled WGS sequence"/>
</dbReference>
<feature type="region of interest" description="Disordered" evidence="1">
    <location>
        <begin position="97"/>
        <end position="130"/>
    </location>
</feature>
<evidence type="ECO:0000256" key="1">
    <source>
        <dbReference type="SAM" id="MobiDB-lite"/>
    </source>
</evidence>
<protein>
    <submittedName>
        <fullName evidence="2">Uncharacterized protein</fullName>
    </submittedName>
</protein>
<evidence type="ECO:0000313" key="3">
    <source>
        <dbReference type="Proteomes" id="UP000179467"/>
    </source>
</evidence>
<name>A0A1S1HH12_9SPHN</name>
<organism evidence="2 3">
    <name type="scientific">Edaphosphingomonas haloaromaticamans</name>
    <dbReference type="NCBI Taxonomy" id="653954"/>
    <lineage>
        <taxon>Bacteria</taxon>
        <taxon>Pseudomonadati</taxon>
        <taxon>Pseudomonadota</taxon>
        <taxon>Alphaproteobacteria</taxon>
        <taxon>Sphingomonadales</taxon>
        <taxon>Rhizorhabdaceae</taxon>
        <taxon>Edaphosphingomonas</taxon>
    </lineage>
</organism>
<gene>
    <name evidence="2" type="ORF">BHE75_03590</name>
</gene>
<sequence length="130" mass="15198">MRRTRLDSTTYGEVKPVSDEVDETARVPFVDEPSGREDRWTVRRGALSRQLVLDAQALFEQRMQRQVSENEARNMLGNLADYVWMLVEWEVSAVDPTAAIREKNPRGKPRGRPRKSDYEKRRQLRRSPPT</sequence>
<comment type="caution">
    <text evidence="2">The sequence shown here is derived from an EMBL/GenBank/DDBJ whole genome shotgun (WGS) entry which is preliminary data.</text>
</comment>
<evidence type="ECO:0000313" key="2">
    <source>
        <dbReference type="EMBL" id="OHT21579.1"/>
    </source>
</evidence>
<reference evidence="2 3" key="1">
    <citation type="submission" date="2016-09" db="EMBL/GenBank/DDBJ databases">
        <title>Metabolic pathway, cell adaptation mechanisms and a novel monoxygenase revealed through proteogenomic-transcription analysis of a Sphingomonas haloaromaticamans strain degrading the fungicide ortho-phenylphenol.</title>
        <authorList>
            <person name="Perruchon C."/>
            <person name="Papadopoulou E.S."/>
            <person name="Rousidou C."/>
            <person name="Vasileiadis S."/>
            <person name="Tanou G."/>
            <person name="Amoutzias G."/>
            <person name="Molassiotis A."/>
            <person name="Karpouzas D.G."/>
        </authorList>
    </citation>
    <scope>NUCLEOTIDE SEQUENCE [LARGE SCALE GENOMIC DNA]</scope>
    <source>
        <strain evidence="2 3">P3</strain>
    </source>
</reference>